<dbReference type="Pfam" id="PF02826">
    <property type="entry name" value="2-Hacid_dh_C"/>
    <property type="match status" value="1"/>
</dbReference>
<evidence type="ECO:0000259" key="5">
    <source>
        <dbReference type="Pfam" id="PF00389"/>
    </source>
</evidence>
<keyword evidence="2 4" id="KW-0560">Oxidoreductase</keyword>
<dbReference type="InterPro" id="IPR006140">
    <property type="entry name" value="D-isomer_DH_NAD-bd"/>
</dbReference>
<dbReference type="InterPro" id="IPR006139">
    <property type="entry name" value="D-isomer_2_OHA_DH_cat_dom"/>
</dbReference>
<dbReference type="InterPro" id="IPR050418">
    <property type="entry name" value="D-iso_2-hydroxyacid_DH_PdxB"/>
</dbReference>
<dbReference type="AlphaFoldDB" id="A0A3A6TVW6"/>
<dbReference type="RefSeq" id="WP_121852547.1">
    <property type="nucleotide sequence ID" value="NZ_CP037952.1"/>
</dbReference>
<dbReference type="EMBL" id="QYYH01000021">
    <property type="protein sequence ID" value="RJY18477.1"/>
    <property type="molecule type" value="Genomic_DNA"/>
</dbReference>
<dbReference type="Pfam" id="PF00389">
    <property type="entry name" value="2-Hacid_dh"/>
    <property type="match status" value="1"/>
</dbReference>
<dbReference type="Gene3D" id="3.40.50.720">
    <property type="entry name" value="NAD(P)-binding Rossmann-like Domain"/>
    <property type="match status" value="2"/>
</dbReference>
<evidence type="ECO:0000313" key="7">
    <source>
        <dbReference type="EMBL" id="RJY18477.1"/>
    </source>
</evidence>
<dbReference type="SUPFAM" id="SSF52283">
    <property type="entry name" value="Formate/glycerate dehydrogenase catalytic domain-like"/>
    <property type="match status" value="1"/>
</dbReference>
<comment type="caution">
    <text evidence="7">The sequence shown here is derived from an EMBL/GenBank/DDBJ whole genome shotgun (WGS) entry which is preliminary data.</text>
</comment>
<accession>A0A3A6TVW6</accession>
<dbReference type="GO" id="GO:0051287">
    <property type="term" value="F:NAD binding"/>
    <property type="evidence" value="ECO:0007669"/>
    <property type="project" value="InterPro"/>
</dbReference>
<proteinExistence type="inferred from homology"/>
<sequence length="317" mass="34257">MNITVLDYHTLNSGDIDDSELLNLANVTCYPRTAEKDIVDRAFESEIILTNKTPLSATTLANLPNLKLISVLATGTNVVDIAAANKLGITVCNVPAYSTESVAQMVFAHILNHYQRVAQHHRAVAKGDWQNCNDFCFRHGSLQSLKNKTIGIIGFGETGKQAAQIAAAFGMKVIVHSRTQPEVLPPNTTLSDLSSLFQQSDIVSLHCPLTPHTEQLVNHKTLSLMKTDALLINCARGGLINEQDLADKLKTGTLFAGVDVLSTEPPATDNPLLSAPNISITPHIAWATLEARQALIKVTVANIKSYLAGELQNLVHA</sequence>
<protein>
    <submittedName>
        <fullName evidence="7">D-2-hydroxyacid dehydrogenase</fullName>
    </submittedName>
</protein>
<keyword evidence="8" id="KW-1185">Reference proteome</keyword>
<evidence type="ECO:0000256" key="2">
    <source>
        <dbReference type="ARBA" id="ARBA00023002"/>
    </source>
</evidence>
<reference evidence="7 8" key="1">
    <citation type="submission" date="2018-09" db="EMBL/GenBank/DDBJ databases">
        <title>Phylogeny of the Shewanellaceae, and recommendation for two new genera, Pseudoshewanella and Parashewanella.</title>
        <authorList>
            <person name="Wang G."/>
        </authorList>
    </citation>
    <scope>NUCLEOTIDE SEQUENCE [LARGE SCALE GENOMIC DNA]</scope>
    <source>
        <strain evidence="7 8">KCTC 22492</strain>
    </source>
</reference>
<name>A0A3A6TVW6_9GAMM</name>
<evidence type="ECO:0000256" key="1">
    <source>
        <dbReference type="ARBA" id="ARBA00005854"/>
    </source>
</evidence>
<evidence type="ECO:0000256" key="3">
    <source>
        <dbReference type="ARBA" id="ARBA00023027"/>
    </source>
</evidence>
<dbReference type="CDD" id="cd12162">
    <property type="entry name" value="2-Hacid_dh_4"/>
    <property type="match status" value="1"/>
</dbReference>
<evidence type="ECO:0000313" key="8">
    <source>
        <dbReference type="Proteomes" id="UP000273022"/>
    </source>
</evidence>
<evidence type="ECO:0000256" key="4">
    <source>
        <dbReference type="RuleBase" id="RU003719"/>
    </source>
</evidence>
<feature type="domain" description="D-isomer specific 2-hydroxyacid dehydrogenase catalytic" evidence="5">
    <location>
        <begin position="26"/>
        <end position="315"/>
    </location>
</feature>
<comment type="similarity">
    <text evidence="1 4">Belongs to the D-isomer specific 2-hydroxyacid dehydrogenase family.</text>
</comment>
<keyword evidence="3" id="KW-0520">NAD</keyword>
<dbReference type="PANTHER" id="PTHR43761:SF1">
    <property type="entry name" value="D-ISOMER SPECIFIC 2-HYDROXYACID DEHYDROGENASE CATALYTIC DOMAIN-CONTAINING PROTEIN-RELATED"/>
    <property type="match status" value="1"/>
</dbReference>
<organism evidence="7 8">
    <name type="scientific">Parashewanella spongiae</name>
    <dbReference type="NCBI Taxonomy" id="342950"/>
    <lineage>
        <taxon>Bacteria</taxon>
        <taxon>Pseudomonadati</taxon>
        <taxon>Pseudomonadota</taxon>
        <taxon>Gammaproteobacteria</taxon>
        <taxon>Alteromonadales</taxon>
        <taxon>Shewanellaceae</taxon>
        <taxon>Parashewanella</taxon>
    </lineage>
</organism>
<dbReference type="PROSITE" id="PS00670">
    <property type="entry name" value="D_2_HYDROXYACID_DH_2"/>
    <property type="match status" value="1"/>
</dbReference>
<evidence type="ECO:0000259" key="6">
    <source>
        <dbReference type="Pfam" id="PF02826"/>
    </source>
</evidence>
<dbReference type="PROSITE" id="PS00671">
    <property type="entry name" value="D_2_HYDROXYACID_DH_3"/>
    <property type="match status" value="1"/>
</dbReference>
<feature type="domain" description="D-isomer specific 2-hydroxyacid dehydrogenase NAD-binding" evidence="6">
    <location>
        <begin position="107"/>
        <end position="285"/>
    </location>
</feature>
<dbReference type="GO" id="GO:0016616">
    <property type="term" value="F:oxidoreductase activity, acting on the CH-OH group of donors, NAD or NADP as acceptor"/>
    <property type="evidence" value="ECO:0007669"/>
    <property type="project" value="InterPro"/>
</dbReference>
<dbReference type="PANTHER" id="PTHR43761">
    <property type="entry name" value="D-ISOMER SPECIFIC 2-HYDROXYACID DEHYDROGENASE FAMILY PROTEIN (AFU_ORTHOLOGUE AFUA_1G13630)"/>
    <property type="match status" value="1"/>
</dbReference>
<dbReference type="InterPro" id="IPR036291">
    <property type="entry name" value="NAD(P)-bd_dom_sf"/>
</dbReference>
<dbReference type="SUPFAM" id="SSF51735">
    <property type="entry name" value="NAD(P)-binding Rossmann-fold domains"/>
    <property type="match status" value="1"/>
</dbReference>
<gene>
    <name evidence="7" type="ORF">D5R81_04975</name>
</gene>
<dbReference type="Proteomes" id="UP000273022">
    <property type="component" value="Unassembled WGS sequence"/>
</dbReference>
<dbReference type="OrthoDB" id="9805416at2"/>
<dbReference type="FunFam" id="3.40.50.720:FF:000203">
    <property type="entry name" value="D-3-phosphoglycerate dehydrogenase (SerA)"/>
    <property type="match status" value="1"/>
</dbReference>
<dbReference type="InterPro" id="IPR029753">
    <property type="entry name" value="D-isomer_DH_CS"/>
</dbReference>